<dbReference type="InterPro" id="IPR029044">
    <property type="entry name" value="Nucleotide-diphossugar_trans"/>
</dbReference>
<feature type="transmembrane region" description="Helical" evidence="9">
    <location>
        <begin position="386"/>
        <end position="406"/>
    </location>
</feature>
<dbReference type="Pfam" id="PF13506">
    <property type="entry name" value="Glyco_transf_21"/>
    <property type="match status" value="1"/>
</dbReference>
<dbReference type="EMBL" id="CP040078">
    <property type="protein sequence ID" value="QCP52933.1"/>
    <property type="molecule type" value="Genomic_DNA"/>
</dbReference>
<evidence type="ECO:0000256" key="1">
    <source>
        <dbReference type="ARBA" id="ARBA00004141"/>
    </source>
</evidence>
<comment type="pathway">
    <text evidence="3">Sphingolipid metabolism.</text>
</comment>
<evidence type="ECO:0000256" key="3">
    <source>
        <dbReference type="ARBA" id="ARBA00004991"/>
    </source>
</evidence>
<dbReference type="AlphaFoldDB" id="A0A4P8IZC1"/>
<evidence type="ECO:0000256" key="7">
    <source>
        <dbReference type="ARBA" id="ARBA00022989"/>
    </source>
</evidence>
<dbReference type="GO" id="GO:0008120">
    <property type="term" value="F:ceramide glucosyltransferase activity"/>
    <property type="evidence" value="ECO:0007669"/>
    <property type="project" value="TreeGrafter"/>
</dbReference>
<feature type="transmembrane region" description="Helical" evidence="9">
    <location>
        <begin position="340"/>
        <end position="366"/>
    </location>
</feature>
<dbReference type="PANTHER" id="PTHR12726">
    <property type="entry name" value="CERAMIDE GLUCOSYLTRANSFERASE"/>
    <property type="match status" value="1"/>
</dbReference>
<protein>
    <submittedName>
        <fullName evidence="10">Glycosyltransferase</fullName>
    </submittedName>
</protein>
<proteinExistence type="predicted"/>
<dbReference type="OrthoDB" id="9030258at2"/>
<comment type="subcellular location">
    <subcellularLocation>
        <location evidence="1">Membrane</location>
        <topology evidence="1">Multi-pass membrane protein</topology>
    </subcellularLocation>
</comment>
<dbReference type="KEGG" id="tvl:FAZ95_27900"/>
<accession>A0A4P8IZC1</accession>
<evidence type="ECO:0000256" key="5">
    <source>
        <dbReference type="ARBA" id="ARBA00022679"/>
    </source>
</evidence>
<dbReference type="InterPro" id="IPR017835">
    <property type="entry name" value="Hopen-assoc_HpnI"/>
</dbReference>
<dbReference type="GO" id="GO:0006679">
    <property type="term" value="P:glucosylceramide biosynthetic process"/>
    <property type="evidence" value="ECO:0007669"/>
    <property type="project" value="TreeGrafter"/>
</dbReference>
<keyword evidence="7 9" id="KW-1133">Transmembrane helix</keyword>
<keyword evidence="8 9" id="KW-0472">Membrane</keyword>
<reference evidence="10 11" key="1">
    <citation type="submission" date="2019-05" db="EMBL/GenBank/DDBJ databases">
        <title>Burkholderia sp. DHOD12, isolated from subtropical forest soil.</title>
        <authorList>
            <person name="Gao Z.-H."/>
            <person name="Qiu L.-H."/>
        </authorList>
    </citation>
    <scope>NUCLEOTIDE SEQUENCE [LARGE SCALE GENOMIC DNA]</scope>
    <source>
        <strain evidence="10 11">DHOD12</strain>
    </source>
</reference>
<keyword evidence="5 10" id="KW-0808">Transferase</keyword>
<dbReference type="NCBIfam" id="TIGR03472">
    <property type="entry name" value="HpnI"/>
    <property type="match status" value="1"/>
</dbReference>
<keyword evidence="11" id="KW-1185">Reference proteome</keyword>
<keyword evidence="6 9" id="KW-0812">Transmembrane</keyword>
<evidence type="ECO:0000256" key="8">
    <source>
        <dbReference type="ARBA" id="ARBA00023136"/>
    </source>
</evidence>
<dbReference type="InterPro" id="IPR025993">
    <property type="entry name" value="Ceramide_glucosylTrfase"/>
</dbReference>
<sequence length="429" mass="47572">MKRDLHAPFDSARSDGVSTVRRAWRAGLIGLLIAGALIAFEKTPRADHWLFVATMLVCGTAAILGIVYTLLATVLIRRFFARASAEPTSFPPVTIVKPLHGEEWALLDNLSSFCKQNYPGPVQFLFGVHDSQDPALKTVDELRRRFPKADITVVADARLYGPNRKISNVINMLPQARHDMLVFADSDVGVGPNYLRHVIGELQKPGVGLVTCVYRGQPDPGFWPRLSVKGTNYQFLPSVVTGLALGLARPCFGQTIAMRRETFDKIGGFAQFVHHLAEDHAIGEAVRKIGEKVVIPPFTVSHACVENSAAKLVAHELRWSRTIRTIDPIGHLGSALIHPFAFAMLAVLLSGGAAWSWTVALAALLARFTLKWQTDRTLRQPQTDLWLQPLWDIVSFMIFVTSYFSTRVVWRGFRFKVDGNGLLSPVQDE</sequence>
<feature type="transmembrane region" description="Helical" evidence="9">
    <location>
        <begin position="52"/>
        <end position="76"/>
    </location>
</feature>
<evidence type="ECO:0000256" key="4">
    <source>
        <dbReference type="ARBA" id="ARBA00022676"/>
    </source>
</evidence>
<dbReference type="SUPFAM" id="SSF53448">
    <property type="entry name" value="Nucleotide-diphospho-sugar transferases"/>
    <property type="match status" value="1"/>
</dbReference>
<dbReference type="PANTHER" id="PTHR12726:SF0">
    <property type="entry name" value="CERAMIDE GLUCOSYLTRANSFERASE"/>
    <property type="match status" value="1"/>
</dbReference>
<gene>
    <name evidence="10" type="ORF">FAZ95_27900</name>
</gene>
<name>A0A4P8IZC1_9BURK</name>
<dbReference type="CDD" id="cd02520">
    <property type="entry name" value="Glucosylceramide_synthase"/>
    <property type="match status" value="1"/>
</dbReference>
<feature type="transmembrane region" description="Helical" evidence="9">
    <location>
        <begin position="23"/>
        <end position="40"/>
    </location>
</feature>
<evidence type="ECO:0000313" key="11">
    <source>
        <dbReference type="Proteomes" id="UP000298656"/>
    </source>
</evidence>
<dbReference type="GO" id="GO:0016020">
    <property type="term" value="C:membrane"/>
    <property type="evidence" value="ECO:0007669"/>
    <property type="project" value="UniProtKB-SubCell"/>
</dbReference>
<keyword evidence="4" id="KW-0328">Glycosyltransferase</keyword>
<evidence type="ECO:0000313" key="10">
    <source>
        <dbReference type="EMBL" id="QCP52933.1"/>
    </source>
</evidence>
<evidence type="ECO:0000256" key="9">
    <source>
        <dbReference type="SAM" id="Phobius"/>
    </source>
</evidence>
<organism evidence="10 11">
    <name type="scientific">Trinickia violacea</name>
    <dbReference type="NCBI Taxonomy" id="2571746"/>
    <lineage>
        <taxon>Bacteria</taxon>
        <taxon>Pseudomonadati</taxon>
        <taxon>Pseudomonadota</taxon>
        <taxon>Betaproteobacteria</taxon>
        <taxon>Burkholderiales</taxon>
        <taxon>Burkholderiaceae</taxon>
        <taxon>Trinickia</taxon>
    </lineage>
</organism>
<dbReference type="Proteomes" id="UP000298656">
    <property type="component" value="Chromosome 2"/>
</dbReference>
<evidence type="ECO:0000256" key="6">
    <source>
        <dbReference type="ARBA" id="ARBA00022692"/>
    </source>
</evidence>
<dbReference type="Gene3D" id="3.90.550.10">
    <property type="entry name" value="Spore Coat Polysaccharide Biosynthesis Protein SpsA, Chain A"/>
    <property type="match status" value="1"/>
</dbReference>
<comment type="pathway">
    <text evidence="2">Lipid metabolism; sphingolipid metabolism.</text>
</comment>
<evidence type="ECO:0000256" key="2">
    <source>
        <dbReference type="ARBA" id="ARBA00004760"/>
    </source>
</evidence>